<dbReference type="Pfam" id="PF14052">
    <property type="entry name" value="Caps_assemb_Wzi"/>
    <property type="match status" value="1"/>
</dbReference>
<dbReference type="Gene3D" id="2.40.160.130">
    <property type="entry name" value="Capsule assembly protein Wzi"/>
    <property type="match status" value="1"/>
</dbReference>
<organism evidence="1 2">
    <name type="scientific">Echinicola pacifica</name>
    <dbReference type="NCBI Taxonomy" id="346377"/>
    <lineage>
        <taxon>Bacteria</taxon>
        <taxon>Pseudomonadati</taxon>
        <taxon>Bacteroidota</taxon>
        <taxon>Cytophagia</taxon>
        <taxon>Cytophagales</taxon>
        <taxon>Cyclobacteriaceae</taxon>
        <taxon>Echinicola</taxon>
    </lineage>
</organism>
<proteinExistence type="predicted"/>
<dbReference type="InterPro" id="IPR038636">
    <property type="entry name" value="Wzi_sf"/>
</dbReference>
<accession>A0A918Q8L4</accession>
<keyword evidence="2" id="KW-1185">Reference proteome</keyword>
<gene>
    <name evidence="1" type="ORF">GCM10007049_34000</name>
</gene>
<evidence type="ECO:0000313" key="1">
    <source>
        <dbReference type="EMBL" id="GGZ37939.1"/>
    </source>
</evidence>
<reference evidence="1" key="2">
    <citation type="submission" date="2020-09" db="EMBL/GenBank/DDBJ databases">
        <authorList>
            <person name="Sun Q."/>
            <person name="Kim S."/>
        </authorList>
    </citation>
    <scope>NUCLEOTIDE SEQUENCE</scope>
    <source>
        <strain evidence="1">KCTC 12368</strain>
    </source>
</reference>
<dbReference type="AlphaFoldDB" id="A0A918Q8L4"/>
<sequence length="574" mass="66052">MNNLYKIIFTIIGFIIPLTSVWSQTISAGMPVFEEAVRRKQLLGQLDSTLSFNLRPIQANTIYSAQIYNDFSFFEVNNSKSINRGVKKSKSFTLLPLQNSSTFNTGRPYGFGNGAMIPNVGFQNKISAGFAAKFHFLNIQFAPEYVWAQNKSYSGFSDTFQESVIKAKFHYWNHGDNPERFGDGPYSKLLPGQSKISLNYGAFEIGASTENIWWGPGQFNALIISNNAAGFPHLTFNTTKPANTIIGSFEGQIIMGRLESSNLEPSQFDFLNNNYFRNLSTDWRYLNGMTISYQPKWVPGLFLGINRTFQQYRENRTNSFGDLFPIFEAFTKKDLFTNGNSVQYDSKAQDQQVSLFGRYIFQKANAEIYFEYGRRDHAYTIREFVLNPEHARAFLLGFNKIFQLSTQEKYIQVRGEMTHQQESVNKNLRYFYLADNNTSWHAHYQVRGFTNYGESMGVGIGNAGSNIQTIEISLIEKLNKFGIVFERLANHQDFYNRAFERDLPENQPWVDLSLGLLFDYQWDRFMLSSKLQFIDGMNYQWQLAPESTEEYPVGKDKFSVFAQANLIYLIGKKK</sequence>
<dbReference type="InterPro" id="IPR026950">
    <property type="entry name" value="Caps_assemb_Wzi"/>
</dbReference>
<dbReference type="RefSeq" id="WP_018475719.1">
    <property type="nucleotide sequence ID" value="NZ_BMWX01000007.1"/>
</dbReference>
<evidence type="ECO:0008006" key="3">
    <source>
        <dbReference type="Google" id="ProtNLM"/>
    </source>
</evidence>
<name>A0A918Q8L4_9BACT</name>
<reference evidence="1" key="1">
    <citation type="journal article" date="2014" name="Int. J. Syst. Evol. Microbiol.">
        <title>Complete genome sequence of Corynebacterium casei LMG S-19264T (=DSM 44701T), isolated from a smear-ripened cheese.</title>
        <authorList>
            <consortium name="US DOE Joint Genome Institute (JGI-PGF)"/>
            <person name="Walter F."/>
            <person name="Albersmeier A."/>
            <person name="Kalinowski J."/>
            <person name="Ruckert C."/>
        </authorList>
    </citation>
    <scope>NUCLEOTIDE SEQUENCE</scope>
    <source>
        <strain evidence="1">KCTC 12368</strain>
    </source>
</reference>
<protein>
    <recommendedName>
        <fullName evidence="3">Capsule assembly protein Wzi</fullName>
    </recommendedName>
</protein>
<comment type="caution">
    <text evidence="1">The sequence shown here is derived from an EMBL/GenBank/DDBJ whole genome shotgun (WGS) entry which is preliminary data.</text>
</comment>
<dbReference type="EMBL" id="BMWX01000007">
    <property type="protein sequence ID" value="GGZ37939.1"/>
    <property type="molecule type" value="Genomic_DNA"/>
</dbReference>
<evidence type="ECO:0000313" key="2">
    <source>
        <dbReference type="Proteomes" id="UP000619457"/>
    </source>
</evidence>
<dbReference type="Proteomes" id="UP000619457">
    <property type="component" value="Unassembled WGS sequence"/>
</dbReference>